<dbReference type="AlphaFoldDB" id="A0A369TJA0"/>
<comment type="caution">
    <text evidence="1">The sequence shown here is derived from an EMBL/GenBank/DDBJ whole genome shotgun (WGS) entry which is preliminary data.</text>
</comment>
<reference evidence="1 2" key="1">
    <citation type="submission" date="2018-07" db="EMBL/GenBank/DDBJ databases">
        <title>Thalassococcus profundi sp. nov., a marine bacterium isolated from deep seawater of Okinawa Trough.</title>
        <authorList>
            <person name="Yu M."/>
        </authorList>
    </citation>
    <scope>NUCLEOTIDE SEQUENCE [LARGE SCALE GENOMIC DNA]</scope>
    <source>
        <strain evidence="1 2">WRAS1</strain>
    </source>
</reference>
<accession>A0A369TJA0</accession>
<name>A0A369TJA0_9RHOB</name>
<dbReference type="GO" id="GO:0004386">
    <property type="term" value="F:helicase activity"/>
    <property type="evidence" value="ECO:0007669"/>
    <property type="project" value="UniProtKB-KW"/>
</dbReference>
<gene>
    <name evidence="1" type="ORF">DU478_21480</name>
</gene>
<protein>
    <submittedName>
        <fullName evidence="1">Helicase</fullName>
    </submittedName>
</protein>
<proteinExistence type="predicted"/>
<keyword evidence="2" id="KW-1185">Reference proteome</keyword>
<keyword evidence="1" id="KW-0347">Helicase</keyword>
<keyword evidence="1" id="KW-0378">Hydrolase</keyword>
<keyword evidence="1" id="KW-0547">Nucleotide-binding</keyword>
<keyword evidence="1" id="KW-0067">ATP-binding</keyword>
<sequence length="62" mass="7333">MNRTGHPEVALRDPAYPLKPLQDDISVTLEPMIIAKALPRLDIRAGEFNRRQRPWRQRHWCT</sequence>
<evidence type="ECO:0000313" key="2">
    <source>
        <dbReference type="Proteomes" id="UP000253977"/>
    </source>
</evidence>
<evidence type="ECO:0000313" key="1">
    <source>
        <dbReference type="EMBL" id="RDD64207.1"/>
    </source>
</evidence>
<dbReference type="EMBL" id="QPMK01000027">
    <property type="protein sequence ID" value="RDD64207.1"/>
    <property type="molecule type" value="Genomic_DNA"/>
</dbReference>
<dbReference type="Proteomes" id="UP000253977">
    <property type="component" value="Unassembled WGS sequence"/>
</dbReference>
<organism evidence="1 2">
    <name type="scientific">Thalassococcus profundi</name>
    <dbReference type="NCBI Taxonomy" id="2282382"/>
    <lineage>
        <taxon>Bacteria</taxon>
        <taxon>Pseudomonadati</taxon>
        <taxon>Pseudomonadota</taxon>
        <taxon>Alphaproteobacteria</taxon>
        <taxon>Rhodobacterales</taxon>
        <taxon>Roseobacteraceae</taxon>
        <taxon>Thalassococcus</taxon>
    </lineage>
</organism>